<organism evidence="9 10">
    <name type="scientific">Polynucleobacter kasalickyi</name>
    <dbReference type="NCBI Taxonomy" id="1938817"/>
    <lineage>
        <taxon>Bacteria</taxon>
        <taxon>Pseudomonadati</taxon>
        <taxon>Pseudomonadota</taxon>
        <taxon>Betaproteobacteria</taxon>
        <taxon>Burkholderiales</taxon>
        <taxon>Burkholderiaceae</taxon>
        <taxon>Polynucleobacter</taxon>
    </lineage>
</organism>
<dbReference type="STRING" id="1938817.SAMN06296008_10522"/>
<dbReference type="GO" id="GO:0009245">
    <property type="term" value="P:lipid A biosynthetic process"/>
    <property type="evidence" value="ECO:0007669"/>
    <property type="project" value="UniProtKB-UniRule"/>
</dbReference>
<dbReference type="Gene3D" id="2.160.10.10">
    <property type="entry name" value="Hexapeptide repeat proteins"/>
    <property type="match status" value="1"/>
</dbReference>
<evidence type="ECO:0000256" key="2">
    <source>
        <dbReference type="ARBA" id="ARBA00022556"/>
    </source>
</evidence>
<dbReference type="InterPro" id="IPR011004">
    <property type="entry name" value="Trimer_LpxA-like_sf"/>
</dbReference>
<accession>A0A1W1ZCM5</accession>
<dbReference type="OrthoDB" id="9784739at2"/>
<dbReference type="Gene3D" id="3.40.1390.10">
    <property type="entry name" value="MurE/MurF, N-terminal domain"/>
    <property type="match status" value="1"/>
</dbReference>
<dbReference type="HAMAP" id="MF_00523">
    <property type="entry name" value="LpxD"/>
    <property type="match status" value="1"/>
</dbReference>
<dbReference type="PANTHER" id="PTHR43378">
    <property type="entry name" value="UDP-3-O-ACYLGLUCOSAMINE N-ACYLTRANSFERASE"/>
    <property type="match status" value="1"/>
</dbReference>
<dbReference type="InterPro" id="IPR007691">
    <property type="entry name" value="LpxD"/>
</dbReference>
<dbReference type="CDD" id="cd03352">
    <property type="entry name" value="LbH_LpxD"/>
    <property type="match status" value="1"/>
</dbReference>
<evidence type="ECO:0000256" key="1">
    <source>
        <dbReference type="ARBA" id="ARBA00022516"/>
    </source>
</evidence>
<evidence type="ECO:0000259" key="8">
    <source>
        <dbReference type="Pfam" id="PF04613"/>
    </source>
</evidence>
<dbReference type="InterPro" id="IPR001451">
    <property type="entry name" value="Hexapep"/>
</dbReference>
<dbReference type="SUPFAM" id="SSF51161">
    <property type="entry name" value="Trimeric LpxA-like enzymes"/>
    <property type="match status" value="1"/>
</dbReference>
<sequence length="350" mass="37151">MSNSLNLSKLTGQFDFVLHGDKDFVIEGLSPLSVANDKQLSFLVNPLYRTQAVTSAAGALILSEADYQFVSGESTQSRNYLVAKNPYALFARVAQEFEKLTKLDEIGSIHPTAVIEPGAVIASSAKIGPFCTVKSGAQIGEKVILEGHVHIGKNVKVGSFSKIFPMTVIYDECQIGQRCILHGGVVIGSDGFGFAPDFSSTGGEWVKIPQTGRVIVGNDVEMGASTTVDRGAMADTVIGNGCKFDNQVQIGHNVKLGDHCVMAGCSGVAGSTELGNLCIVGGYSNFSGHLQIADRTTVSGGTSITKSVTTPGLHFTGVFPFTQHAQWEKNAAILRGLDKLRQQVRKLIKG</sequence>
<gene>
    <name evidence="7" type="primary">lpxD</name>
    <name evidence="9" type="ORF">SAMN06296008_10522</name>
</gene>
<dbReference type="GO" id="GO:0016020">
    <property type="term" value="C:membrane"/>
    <property type="evidence" value="ECO:0007669"/>
    <property type="project" value="GOC"/>
</dbReference>
<dbReference type="Pfam" id="PF04613">
    <property type="entry name" value="LpxD"/>
    <property type="match status" value="1"/>
</dbReference>
<dbReference type="AlphaFoldDB" id="A0A1W1ZCM5"/>
<evidence type="ECO:0000256" key="7">
    <source>
        <dbReference type="HAMAP-Rule" id="MF_00523"/>
    </source>
</evidence>
<dbReference type="EC" id="2.3.1.191" evidence="7"/>
<keyword evidence="4 7" id="KW-0677">Repeat</keyword>
<proteinExistence type="inferred from homology"/>
<evidence type="ECO:0000256" key="3">
    <source>
        <dbReference type="ARBA" id="ARBA00022679"/>
    </source>
</evidence>
<keyword evidence="10" id="KW-1185">Reference proteome</keyword>
<dbReference type="Pfam" id="PF00132">
    <property type="entry name" value="Hexapep"/>
    <property type="match status" value="1"/>
</dbReference>
<feature type="active site" description="Proton acceptor" evidence="7">
    <location>
        <position position="252"/>
    </location>
</feature>
<comment type="catalytic activity">
    <reaction evidence="7">
        <text>a UDP-3-O-[(3R)-3-hydroxyacyl]-alpha-D-glucosamine + a (3R)-hydroxyacyl-[ACP] = a UDP-2-N,3-O-bis[(3R)-3-hydroxyacyl]-alpha-D-glucosamine + holo-[ACP] + H(+)</text>
        <dbReference type="Rhea" id="RHEA:53836"/>
        <dbReference type="Rhea" id="RHEA-COMP:9685"/>
        <dbReference type="Rhea" id="RHEA-COMP:9945"/>
        <dbReference type="ChEBI" id="CHEBI:15378"/>
        <dbReference type="ChEBI" id="CHEBI:64479"/>
        <dbReference type="ChEBI" id="CHEBI:78827"/>
        <dbReference type="ChEBI" id="CHEBI:137740"/>
        <dbReference type="ChEBI" id="CHEBI:137748"/>
        <dbReference type="EC" id="2.3.1.191"/>
    </reaction>
</comment>
<dbReference type="EMBL" id="FWXJ01000005">
    <property type="protein sequence ID" value="SMC46086.1"/>
    <property type="molecule type" value="Genomic_DNA"/>
</dbReference>
<protein>
    <recommendedName>
        <fullName evidence="7">UDP-3-O-acylglucosamine N-acyltransferase</fullName>
        <ecNumber evidence="7">2.3.1.191</ecNumber>
    </recommendedName>
</protein>
<dbReference type="RefSeq" id="WP_084283185.1">
    <property type="nucleotide sequence ID" value="NZ_FWXJ01000005.1"/>
</dbReference>
<evidence type="ECO:0000313" key="9">
    <source>
        <dbReference type="EMBL" id="SMC46086.1"/>
    </source>
</evidence>
<keyword evidence="5 7" id="KW-0443">Lipid metabolism</keyword>
<name>A0A1W1ZCM5_9BURK</name>
<keyword evidence="3 7" id="KW-0808">Transferase</keyword>
<dbReference type="InterPro" id="IPR020573">
    <property type="entry name" value="UDP_GlcNAc_AcTrfase_non-rep"/>
</dbReference>
<feature type="domain" description="UDP-3-O-[3-hydroxymyristoyl] glucosamine N-acyltransferase non-repeat region" evidence="8">
    <location>
        <begin position="23"/>
        <end position="95"/>
    </location>
</feature>
<dbReference type="GO" id="GO:0016410">
    <property type="term" value="F:N-acyltransferase activity"/>
    <property type="evidence" value="ECO:0007669"/>
    <property type="project" value="InterPro"/>
</dbReference>
<keyword evidence="1 7" id="KW-0444">Lipid biosynthesis</keyword>
<evidence type="ECO:0000256" key="4">
    <source>
        <dbReference type="ARBA" id="ARBA00022737"/>
    </source>
</evidence>
<comment type="similarity">
    <text evidence="7">Belongs to the transferase hexapeptide repeat family. LpxD subfamily.</text>
</comment>
<dbReference type="PANTHER" id="PTHR43378:SF2">
    <property type="entry name" value="UDP-3-O-ACYLGLUCOSAMINE N-ACYLTRANSFERASE 1, MITOCHONDRIAL-RELATED"/>
    <property type="match status" value="1"/>
</dbReference>
<dbReference type="GO" id="GO:0103118">
    <property type="term" value="F:UDP-3-O-[(3R)-3-hydroxyacyl]-glucosamine N-acyltransferase activity"/>
    <property type="evidence" value="ECO:0007669"/>
    <property type="project" value="UniProtKB-EC"/>
</dbReference>
<comment type="function">
    <text evidence="7">Catalyzes the N-acylation of UDP-3-O-acylglucosamine using 3-hydroxyacyl-ACP as the acyl donor. Is involved in the biosynthesis of lipid A, a phosphorylated glycolipid that anchors the lipopolysaccharide to the outer membrane of the cell.</text>
</comment>
<comment type="subunit">
    <text evidence="7">Homotrimer.</text>
</comment>
<keyword evidence="6 7" id="KW-0012">Acyltransferase</keyword>
<evidence type="ECO:0000313" key="10">
    <source>
        <dbReference type="Proteomes" id="UP000192708"/>
    </source>
</evidence>
<keyword evidence="2 7" id="KW-0441">Lipid A biosynthesis</keyword>
<evidence type="ECO:0000256" key="5">
    <source>
        <dbReference type="ARBA" id="ARBA00023098"/>
    </source>
</evidence>
<comment type="pathway">
    <text evidence="7">Bacterial outer membrane biogenesis; LPS lipid A biosynthesis.</text>
</comment>
<evidence type="ECO:0000256" key="6">
    <source>
        <dbReference type="ARBA" id="ARBA00023315"/>
    </source>
</evidence>
<dbReference type="Proteomes" id="UP000192708">
    <property type="component" value="Unassembled WGS sequence"/>
</dbReference>
<reference evidence="9 10" key="1">
    <citation type="submission" date="2017-04" db="EMBL/GenBank/DDBJ databases">
        <authorList>
            <person name="Afonso C.L."/>
            <person name="Miller P.J."/>
            <person name="Scott M.A."/>
            <person name="Spackman E."/>
            <person name="Goraichik I."/>
            <person name="Dimitrov K.M."/>
            <person name="Suarez D.L."/>
            <person name="Swayne D.E."/>
        </authorList>
    </citation>
    <scope>NUCLEOTIDE SEQUENCE [LARGE SCALE GENOMIC DNA]</scope>
    <source>
        <strain evidence="9 10">VK13</strain>
    </source>
</reference>
<dbReference type="NCBIfam" id="TIGR01853">
    <property type="entry name" value="lipid_A_lpxD"/>
    <property type="match status" value="1"/>
</dbReference>
<dbReference type="NCBIfam" id="NF002060">
    <property type="entry name" value="PRK00892.1"/>
    <property type="match status" value="1"/>
</dbReference>
<dbReference type="UniPathway" id="UPA00973"/>